<gene>
    <name evidence="2" type="ORF">KJP28_01345</name>
</gene>
<keyword evidence="1" id="KW-0472">Membrane</keyword>
<keyword evidence="1" id="KW-0812">Transmembrane</keyword>
<dbReference type="RefSeq" id="WP_218390432.1">
    <property type="nucleotide sequence ID" value="NZ_JAHUZE010000001.1"/>
</dbReference>
<organism evidence="2 3">
    <name type="scientific">Maritimibacter dapengensis</name>
    <dbReference type="NCBI Taxonomy" id="2836868"/>
    <lineage>
        <taxon>Bacteria</taxon>
        <taxon>Pseudomonadati</taxon>
        <taxon>Pseudomonadota</taxon>
        <taxon>Alphaproteobacteria</taxon>
        <taxon>Rhodobacterales</taxon>
        <taxon>Roseobacteraceae</taxon>
        <taxon>Maritimibacter</taxon>
    </lineage>
</organism>
<feature type="transmembrane region" description="Helical" evidence="1">
    <location>
        <begin position="69"/>
        <end position="91"/>
    </location>
</feature>
<dbReference type="Proteomes" id="UP000756530">
    <property type="component" value="Unassembled WGS sequence"/>
</dbReference>
<sequence>MTRLRLIAFGYFIALMIAASINYIPGLTDDEGLAFGIFALDIYDDALHVASALWALAAGLISHRAARIFLILFGAAYLGDGIFGMFTGWGYLDLGIFTNESLGVDLSLPRLFANLPHLALGGFALWAGWRETGGPP</sequence>
<keyword evidence="1" id="KW-1133">Transmembrane helix</keyword>
<feature type="transmembrane region" description="Helical" evidence="1">
    <location>
        <begin position="111"/>
        <end position="129"/>
    </location>
</feature>
<dbReference type="EMBL" id="JAHUZE010000001">
    <property type="protein sequence ID" value="MBV7377552.1"/>
    <property type="molecule type" value="Genomic_DNA"/>
</dbReference>
<evidence type="ECO:0000256" key="1">
    <source>
        <dbReference type="SAM" id="Phobius"/>
    </source>
</evidence>
<feature type="transmembrane region" description="Helical" evidence="1">
    <location>
        <begin position="7"/>
        <end position="26"/>
    </location>
</feature>
<keyword evidence="3" id="KW-1185">Reference proteome</keyword>
<comment type="caution">
    <text evidence="2">The sequence shown here is derived from an EMBL/GenBank/DDBJ whole genome shotgun (WGS) entry which is preliminary data.</text>
</comment>
<protein>
    <submittedName>
        <fullName evidence="2">DUF4383 domain-containing protein</fullName>
    </submittedName>
</protein>
<reference evidence="2 3" key="1">
    <citation type="submission" date="2021-05" db="EMBL/GenBank/DDBJ databases">
        <title>Culturable bacteria isolated from Daya Bay.</title>
        <authorList>
            <person name="Zheng W."/>
            <person name="Yu S."/>
            <person name="Huang Y."/>
        </authorList>
    </citation>
    <scope>NUCLEOTIDE SEQUENCE [LARGE SCALE GENOMIC DNA]</scope>
    <source>
        <strain evidence="2 3">DP4N28-5</strain>
    </source>
</reference>
<proteinExistence type="predicted"/>
<evidence type="ECO:0000313" key="3">
    <source>
        <dbReference type="Proteomes" id="UP000756530"/>
    </source>
</evidence>
<accession>A0ABS6SZJ8</accession>
<evidence type="ECO:0000313" key="2">
    <source>
        <dbReference type="EMBL" id="MBV7377552.1"/>
    </source>
</evidence>
<name>A0ABS6SZJ8_9RHOB</name>
<feature type="transmembrane region" description="Helical" evidence="1">
    <location>
        <begin position="46"/>
        <end position="62"/>
    </location>
</feature>